<name>A0ABU4BGW5_9NOCA</name>
<dbReference type="InterPro" id="IPR020806">
    <property type="entry name" value="PKS_PP-bd"/>
</dbReference>
<dbReference type="PROSITE" id="PS50075">
    <property type="entry name" value="CARRIER"/>
    <property type="match status" value="4"/>
</dbReference>
<feature type="region of interest" description="Disordered" evidence="6">
    <location>
        <begin position="626"/>
        <end position="649"/>
    </location>
</feature>
<sequence length="4580" mass="490330">MGTETSGTAGTTGDGTPVGRSTGERVREARTRERPARRERPTRRRPRTPLLPQLLASAVELGPDSSALVFDGRTWTYAELDARSSALARLLIARGVGPEDFVALSIPRSDLSVTALWAVAKTGAAFVPIDPNYPADRVRHMVSDSEVLLGLTVGAVHEDLPTDVEWLVIDDADMVRRLDELSAEPVTAEDRVRALEPTHPAYMIYTSGSTGLPKGVVVTHSGLSNFCQEQIDRYSLTAQSRVLHFASPSFDASVLELLMSIGRGSTMVVASPTILGGDDLAALVRAESVSHAFITPAALASVNPVEVPTLRTVVVGGEACPPELANRWAPDRRFYNGYGPTETTIMTNIGGPIAENERVTIGGPIRGMSAYVLDASLNAAPDGVAGELYLAGPGLARGYHRRLGLTSDRFVACPFGEDGARMYRTGDVVRWRVDKGERVVEYIGRNDFQVKIRGFRVELGEIDSVLSADESVEFAVTVGRETPSKATALVSYVLPSGSGVFDEQSLLSVAAQRLPRHMVPSMIIVLDSIPLTPVGKLDRAALPAPVFAAAEFRNPSTPLEITVSETFGALLGMDRVGADDDFFELGGNSLIATQLAARLGTATGTRVPARTVFEFSTVQALAAHLENASPDGDNSASGPQPVLAKRERPERIPLSLAQRRMWFLNRFDTASGANNIPAAIDLRGTLDVQALSSAITDVVERHESLRTYYPEVDGTGYQVVQDAPASGITLEVEPVEADDVARRVRELAFAGFDVTQRIPVRLHLLELSADHYVFVLVAHHITADGSSVAPLVRDIMTAYVARSAGDAPGWEPLAVQYADYTLWQHEVLGSDDNPDSVAHRQISFWKSALDELPDQLDLPTDRSRPLDPSGVGRVLGFDIDASSTTAIERLARENGATPFMVVHAAFAVLLARLSDSTDVVVGSPIAGRGEEALDDVIGMFVNTLVLRTSVDPSHTFSNLLAQVREADLQAFAHADLPFERLVEVLDPIRSGDRHPLFQVALFFQNQATGTLELPDLTVAALDLGEVVAKFDLQLVLEDRAVGTEKHSLAGTFTYAADLFDEATVRDIADRFVRLLARLTESPELAVGDVDLLDAAERVRSTEHSAVEAVAVPDRPILEAYVRQVSATPDSPAVTFEDVTLTYADFDHKVNALARHLISRGVGPEVLVAVSIRRSIDLLVAIYAVVRAGGAYVPIDPDLPTERRSHILGTAAPLCLLTTAAAVGSDESSNDDTAPESIAVDTLDPAIDGTPLRANELRALHTSSPAYVIFTSGSTGNPKGVAVSHRAVENQLAWMSAQYDMTDTDVYFQKTATTFDVSVWGFFLPLRTGGRVVLATPDGHRDPEYISASIARHGVTLTDFVPSMLTVFAAHARADECATLRDIFVIGEALPPETVTDFARVSTARVHNLYGPTEAAVSVTHHRAEPDSRGSVPIGVAEWNVGAVVLDRRLHAVPAGVQGELYLVGDQLARGYVARPDLTSDRFVAAVDGSGTRMYRTGDLVRRRPDGVLDYIGRTDFQVKFRGQRIELGDIESALLTSPDVNQAVVLVVPTATGDQLVAYVVPTVGTAPDRASLTEFVKNLLPAYMLPGAVVVLSALPLNSSGKLDRRALPFPSIDSRQYRAPSTPVEEIVAAAFGDVLGVDRVGLDDDFFDLGGNSLIATRLVARVGAAAGWRVPVRVLFEASTVAAFAAAVSALSTERAVPALEPVERPSEIPLSYAQQRMWFLNQFDTASAVDNLPLAISLTGDLDVAALQGAVSDIVHRHESLRTLYPETDGRARQSVVTEGIEVPDITPVAVRPDELVAVLTDAVGMPFDVTIEVPLRAWLYRLSDREYVLAVVVHHISGDAFSMGPLARDLAVAYSARTAGSAPAWSGLAVQYADYTLWQRRVLGEESDPESVLSKQLVFWARTLAGIPDRVDLPTDRPRPPVTSNRGAAARFEIDASLHDALGRIARENGSTLFMVVHAALAVLIARLAATDDVVIGTPIAGRGAAALDDLVGMFVNTLVLRTEVQPSSSFHTVLNTVRHSDLDAFAHADVPFERLVEKLNPERSQSRHPLFQIALSFQNPATSSLTLPDLTIAGVDIEDTSAKFDMQFTLSEQARSDGSPDGMAGVITYATDLFDADTVEEISARLVRVLAAVAADPETVVGDIELSAPGEVQDLLRGPVGTVPARTLADLMSDAVASNPDGVALAQGADRVTYRELDETSAAIAETLIDRGVGPGTMVAVATRRSIESVTAVWAVTASGAAFVPVDPDYPDDRVRFMLSDSGVQVGLTTPDVVDSLPTDVDWIVVDTLVQPNTPVVQPDSIRRAQTDDAAYVIYTSGSTGKPKGVVVSHRGLANFAAEQSERYELTGYSRALHFASPSFDASVLELLLAVASASTLVIAPPLTYGGGELEALITRESVTHTFLTPTVLASIDPDAVPSLDVVIAGGEQCTPELVQRWSARVRFFNGYGPTETTIMTNISDALTSSDLLSIGGPIRGMASYVLDSRLRPVPLGVTGELYLAGVQLSRGYLRRHGLTAERFVANPFGDDGDRMYRTGDVVRWRKNNGSNVIEYVGRSDFQVKIRGFRIELGEIDSVVAAYPGVDFVATLGRTLPSGGTALVSYVRLQPGAHVDAADVRDHVGKSLPAHMVPSAVIVVDEVPLTPVGKLDRNALPEPVFETTAGREPSTDTERALSEVFAEVLGVDTVGVDDSFFALGGDSIVSIQLVSRARARGLNFGPRDVFELRTVAALAEIVESGAAEVLEELPGGGVGTIPLTPAVGFMVERAGGFDRFTQNLALELPSGITESQIVATLTAVVDRHDMLRAVLQRGVDGAWELRTREHGSVDVGAAVTRTAMDPALGDEDRRALAATALEGALGRLDPAAGRVVEFAWLDPTSPSGERTDDTGRLIVAAHHLVVDGVSWRIIVPDLISAWLQVSGGAVPTLDATGTSFRRWAHALADNAASDVRRAESPYWTSVLDNVELPVGPRDFDPAVDLASTVRKVHIEVDEATTDAVTAAIPTAFNAGVDDVLLAALSLAVARWRGERGEQSSSVLIRLEGHGREESLAPGADLSRTVGWFTGIYPVRLELDAIDIGDAFSGGSAAGTVLKSVKEQLRSSPDKGLGYGLLRYMGDPAFAPPSAAHAQISFNYLGRVSAADIPEGMGAVGWIPAGDLGDLTGTPDEDSPAMAPIDINAVVVGGRLTADFGFPTTLLSEPDVRALAEHWRDALTSIVEHGGRDGAGGLTPSDLPLVHLSQRDIERIESELPAVGDIWPLSPLQNGLLFHASISEATTDVYTTQIQLHLSGDVDADRLHTAADRILERYSNLRTAFLRDETGTAVQVVVDSVRVPWRTVDLTVADSDSSSAEELLRSEQALGFDMTTPPLIRFLLVRTSVDRWTLGVTSHHILLDGWSMPILMKDLLILYATRGETSVLPRVRPYRNFLAWLSTRAIGDSLDAWRRAFAGLDDPTLISQRATGDAGAEGIAEKKLVLSGADASRLSERASELGVTMNTLVQVAWGILLSRLLTRDDVVFGTTVSGRPAELDGIESMVGLFINTVPVRFTQDATTSIEDLVHRTQREQSGLLDHHYVGLTDIQQAVGTGAMFDTLVVFESYPIDKSGLSAASSIDGMSVLGVDTKDATHYPLTMVVVADAEITFTLKYRADLVDADAAESMTTRFARVLDSVADASNGADKAGSIDILDGAERALVLQTWNEVTETVAAELDSEAWDKSLISLFEKQVLAAPDAIAVVFGDERVTYRELDVRADTLVGTLVNAGAGRETLVAIALPRGIELIVGLLAVLKSGAGYLPVDTSLPLDRARFMIEDARPTCVLTDRDGATSYAEFGVPVIAVEDARGSDEEHRQTTARRAAARSGADLAYVIYTSGSTGTPKGVAVPNENVVRLFRNTDRTFDFGPGDVWTMFHSFAFDFSVWEIWGPLLHGGTLVVVDHGTSRSPQEFVELVAREGVTMLSQTPSAFYQFIDAERTASASPTALRHIVFGGEVLDPSKLTGWFDAHGTDAPLLSNMYGITETTVHVTHHEVRGVDENVRHPIGTAIDGLGTYVLDQGLRPVPVGVLGEVYVFGVQLARGYLGRAGLTVGRFVANPFHGVGARMYRTGDLAQWTPQGTLDYVGRADSQVQLRGFRIELGEVEAALRSAPGVAQAVAIVREDDHLGPRIVGYVVPDNGSVDLDQVRGHVAQSLASYMVPDAVMALESLPLTINGKLDRRALPDPHVRRIEFRAPTTDLEADVAASVADVLGLDDVGLDDRFFELGGNSLLAAKLAARIRSRCGSAVPVQWVLTEPTVELLARRIHEAAGSAKGGAAADPLAALLPIRAGGDRPALFCIHPMIGLAWNYAALAETTTPGRPIYGVQLPQLRAASDSMRTMVEQAELYAREIVRVQPTGPIHLVGWSFGGVLAHAVAVALRAAGQEVGVVAMLDSLPTVDEAVFAEEFADNLRALGIGGAGELTDLRSEATRRQVVDLVLAELDIFDELQVSTLYEDALASATKINGYSPVPLEGDLLFFSAAQDHPSAEDAALLWSPYVGGTIENVDVETTHANMTSAESLVVVGRALDTAMDAAEGWMVGRA</sequence>
<organism evidence="8 9">
    <name type="scientific">Rhodococcoides yunnanense</name>
    <dbReference type="NCBI Taxonomy" id="278209"/>
    <lineage>
        <taxon>Bacteria</taxon>
        <taxon>Bacillati</taxon>
        <taxon>Actinomycetota</taxon>
        <taxon>Actinomycetes</taxon>
        <taxon>Mycobacteriales</taxon>
        <taxon>Nocardiaceae</taxon>
        <taxon>Rhodococcoides</taxon>
    </lineage>
</organism>
<feature type="compositionally biased region" description="Low complexity" evidence="6">
    <location>
        <begin position="1"/>
        <end position="19"/>
    </location>
</feature>
<dbReference type="Pfam" id="PF00501">
    <property type="entry name" value="AMP-binding"/>
    <property type="match status" value="4"/>
</dbReference>
<evidence type="ECO:0000256" key="5">
    <source>
        <dbReference type="ARBA" id="ARBA00023194"/>
    </source>
</evidence>
<dbReference type="RefSeq" id="WP_317565594.1">
    <property type="nucleotide sequence ID" value="NZ_JAWLJX010000006.1"/>
</dbReference>
<dbReference type="Pfam" id="PF00975">
    <property type="entry name" value="Thioesterase"/>
    <property type="match status" value="1"/>
</dbReference>
<evidence type="ECO:0000256" key="2">
    <source>
        <dbReference type="ARBA" id="ARBA00022450"/>
    </source>
</evidence>
<evidence type="ECO:0000256" key="6">
    <source>
        <dbReference type="SAM" id="MobiDB-lite"/>
    </source>
</evidence>
<dbReference type="InterPro" id="IPR001242">
    <property type="entry name" value="Condensation_dom"/>
</dbReference>
<evidence type="ECO:0000256" key="1">
    <source>
        <dbReference type="ARBA" id="ARBA00001957"/>
    </source>
</evidence>
<dbReference type="NCBIfam" id="TIGR01733">
    <property type="entry name" value="AA-adenyl-dom"/>
    <property type="match status" value="4"/>
</dbReference>
<dbReference type="NCBIfam" id="TIGR01720">
    <property type="entry name" value="NRPS-para261"/>
    <property type="match status" value="1"/>
</dbReference>
<dbReference type="InterPro" id="IPR010060">
    <property type="entry name" value="NRPS_synth"/>
</dbReference>
<proteinExistence type="predicted"/>
<keyword evidence="2" id="KW-0596">Phosphopantetheine</keyword>
<dbReference type="Pfam" id="PF13193">
    <property type="entry name" value="AMP-binding_C"/>
    <property type="match status" value="4"/>
</dbReference>
<dbReference type="Pfam" id="PF00668">
    <property type="entry name" value="Condensation"/>
    <property type="match status" value="4"/>
</dbReference>
<comment type="cofactor">
    <cofactor evidence="1">
        <name>pantetheine 4'-phosphate</name>
        <dbReference type="ChEBI" id="CHEBI:47942"/>
    </cofactor>
</comment>
<dbReference type="InterPro" id="IPR009081">
    <property type="entry name" value="PP-bd_ACP"/>
</dbReference>
<feature type="domain" description="Carrier" evidence="7">
    <location>
        <begin position="4231"/>
        <end position="4306"/>
    </location>
</feature>
<dbReference type="InterPro" id="IPR000873">
    <property type="entry name" value="AMP-dep_synth/lig_dom"/>
</dbReference>
<feature type="domain" description="Carrier" evidence="7">
    <location>
        <begin position="2671"/>
        <end position="2745"/>
    </location>
</feature>
<dbReference type="Pfam" id="PF00550">
    <property type="entry name" value="PP-binding"/>
    <property type="match status" value="4"/>
</dbReference>
<evidence type="ECO:0000313" key="9">
    <source>
        <dbReference type="Proteomes" id="UP001185755"/>
    </source>
</evidence>
<dbReference type="Gene3D" id="3.40.50.1820">
    <property type="entry name" value="alpha/beta hydrolase"/>
    <property type="match status" value="1"/>
</dbReference>
<dbReference type="SMART" id="SM00823">
    <property type="entry name" value="PKS_PP"/>
    <property type="match status" value="4"/>
</dbReference>
<evidence type="ECO:0000313" key="8">
    <source>
        <dbReference type="EMBL" id="MDV6263452.1"/>
    </source>
</evidence>
<dbReference type="CDD" id="cd17643">
    <property type="entry name" value="A_NRPS_Cytc1-like"/>
    <property type="match status" value="1"/>
</dbReference>
<dbReference type="CDD" id="cd05930">
    <property type="entry name" value="A_NRPS"/>
    <property type="match status" value="1"/>
</dbReference>
<dbReference type="Proteomes" id="UP001185755">
    <property type="component" value="Unassembled WGS sequence"/>
</dbReference>
<dbReference type="SUPFAM" id="SSF56801">
    <property type="entry name" value="Acetyl-CoA synthetase-like"/>
    <property type="match status" value="4"/>
</dbReference>
<feature type="domain" description="Carrier" evidence="7">
    <location>
        <begin position="1621"/>
        <end position="1696"/>
    </location>
</feature>
<dbReference type="InterPro" id="IPR045851">
    <property type="entry name" value="AMP-bd_C_sf"/>
</dbReference>
<feature type="domain" description="Carrier" evidence="7">
    <location>
        <begin position="554"/>
        <end position="629"/>
    </location>
</feature>
<protein>
    <submittedName>
        <fullName evidence="8">Amino acid adenylation domain-containing protein</fullName>
    </submittedName>
</protein>
<dbReference type="Gene3D" id="3.40.50.980">
    <property type="match status" value="8"/>
</dbReference>
<dbReference type="InterPro" id="IPR020845">
    <property type="entry name" value="AMP-binding_CS"/>
</dbReference>
<dbReference type="SUPFAM" id="SSF47336">
    <property type="entry name" value="ACP-like"/>
    <property type="match status" value="4"/>
</dbReference>
<dbReference type="InterPro" id="IPR036736">
    <property type="entry name" value="ACP-like_sf"/>
</dbReference>
<keyword evidence="4" id="KW-0677">Repeat</keyword>
<dbReference type="InterPro" id="IPR023213">
    <property type="entry name" value="CAT-like_dom_sf"/>
</dbReference>
<dbReference type="Gene3D" id="2.30.38.10">
    <property type="entry name" value="Luciferase, Domain 3"/>
    <property type="match status" value="4"/>
</dbReference>
<dbReference type="PANTHER" id="PTHR45527:SF1">
    <property type="entry name" value="FATTY ACID SYNTHASE"/>
    <property type="match status" value="1"/>
</dbReference>
<dbReference type="Gene3D" id="3.30.559.10">
    <property type="entry name" value="Chloramphenicol acetyltransferase-like domain"/>
    <property type="match status" value="4"/>
</dbReference>
<dbReference type="NCBIfam" id="NF003417">
    <property type="entry name" value="PRK04813.1"/>
    <property type="match status" value="4"/>
</dbReference>
<dbReference type="CDD" id="cd19540">
    <property type="entry name" value="LCL_NRPS-like"/>
    <property type="match status" value="2"/>
</dbReference>
<feature type="compositionally biased region" description="Basic and acidic residues" evidence="6">
    <location>
        <begin position="22"/>
        <end position="39"/>
    </location>
</feature>
<dbReference type="CDD" id="cd17646">
    <property type="entry name" value="A_NRPS_AB3403-like"/>
    <property type="match status" value="1"/>
</dbReference>
<dbReference type="Gene3D" id="3.30.300.30">
    <property type="match status" value="4"/>
</dbReference>
<dbReference type="SUPFAM" id="SSF53474">
    <property type="entry name" value="alpha/beta-Hydrolases"/>
    <property type="match status" value="1"/>
</dbReference>
<keyword evidence="3" id="KW-0597">Phosphoprotein</keyword>
<dbReference type="InterPro" id="IPR025110">
    <property type="entry name" value="AMP-bd_C"/>
</dbReference>
<comment type="caution">
    <text evidence="8">The sequence shown here is derived from an EMBL/GenBank/DDBJ whole genome shotgun (WGS) entry which is preliminary data.</text>
</comment>
<dbReference type="PROSITE" id="PS00455">
    <property type="entry name" value="AMP_BINDING"/>
    <property type="match status" value="4"/>
</dbReference>
<evidence type="ECO:0000259" key="7">
    <source>
        <dbReference type="PROSITE" id="PS50075"/>
    </source>
</evidence>
<dbReference type="Gene3D" id="3.30.559.30">
    <property type="entry name" value="Nonribosomal peptide synthetase, condensation domain"/>
    <property type="match status" value="4"/>
</dbReference>
<keyword evidence="5" id="KW-0045">Antibiotic biosynthesis</keyword>
<keyword evidence="9" id="KW-1185">Reference proteome</keyword>
<reference evidence="8 9" key="1">
    <citation type="submission" date="2023-10" db="EMBL/GenBank/DDBJ databases">
        <title>Development of a sustainable strategy for remediation of hydrocarbon-contaminated territories based on the waste exchange concept.</title>
        <authorList>
            <person name="Krivoruchko A."/>
        </authorList>
    </citation>
    <scope>NUCLEOTIDE SEQUENCE [LARGE SCALE GENOMIC DNA]</scope>
    <source>
        <strain evidence="8 9">IEGM 1323</strain>
    </source>
</reference>
<accession>A0ABU4BGW5</accession>
<dbReference type="InterPro" id="IPR029058">
    <property type="entry name" value="AB_hydrolase_fold"/>
</dbReference>
<dbReference type="PANTHER" id="PTHR45527">
    <property type="entry name" value="NONRIBOSOMAL PEPTIDE SYNTHETASE"/>
    <property type="match status" value="1"/>
</dbReference>
<feature type="region of interest" description="Disordered" evidence="6">
    <location>
        <begin position="1"/>
        <end position="49"/>
    </location>
</feature>
<dbReference type="PROSITE" id="PS00012">
    <property type="entry name" value="PHOSPHOPANTETHEINE"/>
    <property type="match status" value="4"/>
</dbReference>
<dbReference type="EMBL" id="JAWLJX010000006">
    <property type="protein sequence ID" value="MDV6263452.1"/>
    <property type="molecule type" value="Genomic_DNA"/>
</dbReference>
<dbReference type="InterPro" id="IPR010071">
    <property type="entry name" value="AA_adenyl_dom"/>
</dbReference>
<gene>
    <name evidence="8" type="ORF">R3P96_19115</name>
</gene>
<dbReference type="InterPro" id="IPR001031">
    <property type="entry name" value="Thioesterase"/>
</dbReference>
<evidence type="ECO:0000256" key="3">
    <source>
        <dbReference type="ARBA" id="ARBA00022553"/>
    </source>
</evidence>
<dbReference type="InterPro" id="IPR006162">
    <property type="entry name" value="Ppantetheine_attach_site"/>
</dbReference>
<dbReference type="SUPFAM" id="SSF52777">
    <property type="entry name" value="CoA-dependent acyltransferases"/>
    <property type="match status" value="8"/>
</dbReference>
<evidence type="ECO:0000256" key="4">
    <source>
        <dbReference type="ARBA" id="ARBA00022737"/>
    </source>
</evidence>
<dbReference type="Gene3D" id="1.10.1200.10">
    <property type="entry name" value="ACP-like"/>
    <property type="match status" value="3"/>
</dbReference>
<dbReference type="CDD" id="cd19543">
    <property type="entry name" value="DCL_NRPS"/>
    <property type="match status" value="1"/>
</dbReference>